<proteinExistence type="predicted"/>
<accession>A0A4R3QGF3</accession>
<dbReference type="InterPro" id="IPR019887">
    <property type="entry name" value="Tscrpt_reg_AsnC/Lrp_C"/>
</dbReference>
<keyword evidence="2 5" id="KW-0238">DNA-binding</keyword>
<dbReference type="PROSITE" id="PS00519">
    <property type="entry name" value="HTH_ASNC_1"/>
    <property type="match status" value="1"/>
</dbReference>
<dbReference type="SUPFAM" id="SSF46785">
    <property type="entry name" value="Winged helix' DNA-binding domain"/>
    <property type="match status" value="1"/>
</dbReference>
<dbReference type="InterPro" id="IPR036388">
    <property type="entry name" value="WH-like_DNA-bd_sf"/>
</dbReference>
<evidence type="ECO:0000256" key="1">
    <source>
        <dbReference type="ARBA" id="ARBA00023015"/>
    </source>
</evidence>
<dbReference type="InterPro" id="IPR011991">
    <property type="entry name" value="ArsR-like_HTH"/>
</dbReference>
<dbReference type="PRINTS" id="PR00033">
    <property type="entry name" value="HTHASNC"/>
</dbReference>
<dbReference type="Pfam" id="PF13412">
    <property type="entry name" value="HTH_24"/>
    <property type="match status" value="1"/>
</dbReference>
<dbReference type="InterPro" id="IPR019888">
    <property type="entry name" value="Tscrpt_reg_AsnC-like"/>
</dbReference>
<evidence type="ECO:0000256" key="2">
    <source>
        <dbReference type="ARBA" id="ARBA00023125"/>
    </source>
</evidence>
<dbReference type="GO" id="GO:0043565">
    <property type="term" value="F:sequence-specific DNA binding"/>
    <property type="evidence" value="ECO:0007669"/>
    <property type="project" value="InterPro"/>
</dbReference>
<dbReference type="SMART" id="SM00344">
    <property type="entry name" value="HTH_ASNC"/>
    <property type="match status" value="1"/>
</dbReference>
<dbReference type="Proteomes" id="UP000294576">
    <property type="component" value="Unassembled WGS sequence"/>
</dbReference>
<dbReference type="InterPro" id="IPR019885">
    <property type="entry name" value="Tscrpt_reg_HTH_AsnC-type_CS"/>
</dbReference>
<keyword evidence="1" id="KW-0805">Transcription regulation</keyword>
<dbReference type="GO" id="GO:0005829">
    <property type="term" value="C:cytosol"/>
    <property type="evidence" value="ECO:0007669"/>
    <property type="project" value="TreeGrafter"/>
</dbReference>
<reference evidence="5 6" key="1">
    <citation type="submission" date="2019-03" db="EMBL/GenBank/DDBJ databases">
        <title>Genomic Encyclopedia of Type Strains, Phase IV (KMG-V): Genome sequencing to study the core and pangenomes of soil and plant-associated prokaryotes.</title>
        <authorList>
            <person name="Whitman W."/>
        </authorList>
    </citation>
    <scope>NUCLEOTIDE SEQUENCE [LARGE SCALE GENOMIC DNA]</scope>
    <source>
        <strain evidence="5 6">Hc14</strain>
    </source>
</reference>
<dbReference type="SUPFAM" id="SSF54909">
    <property type="entry name" value="Dimeric alpha+beta barrel"/>
    <property type="match status" value="1"/>
</dbReference>
<dbReference type="PANTHER" id="PTHR30154">
    <property type="entry name" value="LEUCINE-RESPONSIVE REGULATORY PROTEIN"/>
    <property type="match status" value="1"/>
</dbReference>
<dbReference type="InterPro" id="IPR036390">
    <property type="entry name" value="WH_DNA-bd_sf"/>
</dbReference>
<keyword evidence="3" id="KW-0804">Transcription</keyword>
<dbReference type="EMBL" id="SMBH01000004">
    <property type="protein sequence ID" value="TCU17226.1"/>
    <property type="molecule type" value="Genomic_DNA"/>
</dbReference>
<name>A0A4R3QGF3_RHISU</name>
<gene>
    <name evidence="5" type="ORF">EV132_104251</name>
</gene>
<dbReference type="Pfam" id="PF01037">
    <property type="entry name" value="AsnC_trans_reg"/>
    <property type="match status" value="1"/>
</dbReference>
<feature type="domain" description="HTH asnC-type" evidence="4">
    <location>
        <begin position="47"/>
        <end position="108"/>
    </location>
</feature>
<sequence length="196" mass="21895">MHYQQGIAPACVRFGHARETFLRIPPLYIEAASGKLKKGNAVVRAELDVIDIKILRELQANGRMTNVELADRVGISAPPCLRRVRKLEEAGVIEGYHAMLNSPKLGFDLVAFCMVGLKHQSETNLKAFAAATSNWPLVRQAWMVSGDSDFLLHCVAENLTRFQDFVIEVLTANEHVDTVRTMLTIRQVKRLGLVEV</sequence>
<dbReference type="InterPro" id="IPR011008">
    <property type="entry name" value="Dimeric_a/b-barrel"/>
</dbReference>
<evidence type="ECO:0000313" key="5">
    <source>
        <dbReference type="EMBL" id="TCU17226.1"/>
    </source>
</evidence>
<dbReference type="Gene3D" id="1.10.10.10">
    <property type="entry name" value="Winged helix-like DNA-binding domain superfamily/Winged helix DNA-binding domain"/>
    <property type="match status" value="1"/>
</dbReference>
<dbReference type="AlphaFoldDB" id="A0A4R3QGF3"/>
<evidence type="ECO:0000256" key="3">
    <source>
        <dbReference type="ARBA" id="ARBA00023163"/>
    </source>
</evidence>
<dbReference type="GO" id="GO:0043200">
    <property type="term" value="P:response to amino acid"/>
    <property type="evidence" value="ECO:0007669"/>
    <property type="project" value="TreeGrafter"/>
</dbReference>
<dbReference type="Gene3D" id="3.30.70.920">
    <property type="match status" value="1"/>
</dbReference>
<dbReference type="PANTHER" id="PTHR30154:SF34">
    <property type="entry name" value="TRANSCRIPTIONAL REGULATOR AZLB"/>
    <property type="match status" value="1"/>
</dbReference>
<dbReference type="InterPro" id="IPR000485">
    <property type="entry name" value="AsnC-type_HTH_dom"/>
</dbReference>
<organism evidence="5 6">
    <name type="scientific">Rhizobium sullae</name>
    <name type="common">Rhizobium hedysari</name>
    <dbReference type="NCBI Taxonomy" id="50338"/>
    <lineage>
        <taxon>Bacteria</taxon>
        <taxon>Pseudomonadati</taxon>
        <taxon>Pseudomonadota</taxon>
        <taxon>Alphaproteobacteria</taxon>
        <taxon>Hyphomicrobiales</taxon>
        <taxon>Rhizobiaceae</taxon>
        <taxon>Rhizobium/Agrobacterium group</taxon>
        <taxon>Rhizobium</taxon>
    </lineage>
</organism>
<dbReference type="FunFam" id="1.10.10.10:FF:000186">
    <property type="entry name" value="AsnC family transcriptional regulator"/>
    <property type="match status" value="1"/>
</dbReference>
<protein>
    <submittedName>
        <fullName evidence="5">DNA-binding Lrp family transcriptional regulator</fullName>
    </submittedName>
</protein>
<comment type="caution">
    <text evidence="5">The sequence shown here is derived from an EMBL/GenBank/DDBJ whole genome shotgun (WGS) entry which is preliminary data.</text>
</comment>
<evidence type="ECO:0000259" key="4">
    <source>
        <dbReference type="PROSITE" id="PS50956"/>
    </source>
</evidence>
<dbReference type="GO" id="GO:0006355">
    <property type="term" value="P:regulation of DNA-templated transcription"/>
    <property type="evidence" value="ECO:0007669"/>
    <property type="project" value="UniProtKB-ARBA"/>
</dbReference>
<evidence type="ECO:0000313" key="6">
    <source>
        <dbReference type="Proteomes" id="UP000294576"/>
    </source>
</evidence>
<dbReference type="CDD" id="cd00090">
    <property type="entry name" value="HTH_ARSR"/>
    <property type="match status" value="1"/>
</dbReference>
<dbReference type="PROSITE" id="PS50956">
    <property type="entry name" value="HTH_ASNC_2"/>
    <property type="match status" value="1"/>
</dbReference>